<name>A0ABQ6LWI3_9GAMM</name>
<dbReference type="InterPro" id="IPR008928">
    <property type="entry name" value="6-hairpin_glycosidase_sf"/>
</dbReference>
<reference evidence="3 4" key="1">
    <citation type="submission" date="2023-04" db="EMBL/GenBank/DDBJ databases">
        <title>Marinobulbifer ophiurae gen. nov., sp. Nov., isolate from tissue of brittle star Ophioplocus japonicus.</title>
        <authorList>
            <person name="Kawano K."/>
            <person name="Sawayama S."/>
            <person name="Nakagawa S."/>
        </authorList>
    </citation>
    <scope>NUCLEOTIDE SEQUENCE [LARGE SCALE GENOMIC DNA]</scope>
    <source>
        <strain evidence="3 4">NKW57</strain>
    </source>
</reference>
<comment type="similarity">
    <text evidence="1">Belongs to the N-acylglucosamine 2-epimerase family.</text>
</comment>
<evidence type="ECO:0000313" key="3">
    <source>
        <dbReference type="EMBL" id="GMG86474.1"/>
    </source>
</evidence>
<evidence type="ECO:0000256" key="2">
    <source>
        <dbReference type="ARBA" id="ARBA00023235"/>
    </source>
</evidence>
<evidence type="ECO:0000313" key="4">
    <source>
        <dbReference type="Proteomes" id="UP001224392"/>
    </source>
</evidence>
<gene>
    <name evidence="3" type="ORF">MNKW57_07950</name>
</gene>
<accession>A0ABQ6LWI3</accession>
<dbReference type="InterPro" id="IPR010819">
    <property type="entry name" value="AGE/CE"/>
</dbReference>
<keyword evidence="4" id="KW-1185">Reference proteome</keyword>
<sequence length="397" mass="45862">MTLPDFRSPEFLRDHCDRILAFYQPNVVDTVNGGFHQNFLDDGSVFAPGSKHLVSSTRMIFNYCNAYRQSGEGRYLELARHGLDFLRTAHWDATRQGYHWTLRGQAPDDQTNHCYGLAFVVLALSACIECGIESARDDLYRAWTMLNEKFWQPQCGLYADEATPDWQQLSSYRGQNANMHSCEALLAAYRATGDEAFLQRAYTLAHTVAVTLADKADGLVWEHYTESLDIDWDYNRDDPKNLYRPWGFQPGHQTEWAKLLLLLHRERPEGWMIERARQLFERALETCWDSARGGILYGHAPDGSICDDDKYFWVQAESFAAAALLADATGEEIYWQWYDRIWAYSWEHFVDHAHGAWYRVLDRNNRKYSQEKSTAGGKCDYHTLGACWEVLALVSDQ</sequence>
<proteinExistence type="inferred from homology"/>
<organism evidence="3 4">
    <name type="scientific">Biformimicrobium ophioploci</name>
    <dbReference type="NCBI Taxonomy" id="3036711"/>
    <lineage>
        <taxon>Bacteria</taxon>
        <taxon>Pseudomonadati</taxon>
        <taxon>Pseudomonadota</taxon>
        <taxon>Gammaproteobacteria</taxon>
        <taxon>Cellvibrionales</taxon>
        <taxon>Microbulbiferaceae</taxon>
        <taxon>Biformimicrobium</taxon>
    </lineage>
</organism>
<dbReference type="Gene3D" id="1.50.10.10">
    <property type="match status" value="1"/>
</dbReference>
<evidence type="ECO:0000256" key="1">
    <source>
        <dbReference type="ARBA" id="ARBA00008558"/>
    </source>
</evidence>
<keyword evidence="2" id="KW-0413">Isomerase</keyword>
<dbReference type="SUPFAM" id="SSF48208">
    <property type="entry name" value="Six-hairpin glycosidases"/>
    <property type="match status" value="1"/>
</dbReference>
<dbReference type="EMBL" id="BSYJ01000002">
    <property type="protein sequence ID" value="GMG86474.1"/>
    <property type="molecule type" value="Genomic_DNA"/>
</dbReference>
<dbReference type="Pfam" id="PF07221">
    <property type="entry name" value="GlcNAc_2-epim"/>
    <property type="match status" value="1"/>
</dbReference>
<dbReference type="RefSeq" id="WP_285763000.1">
    <property type="nucleotide sequence ID" value="NZ_BSYJ01000002.1"/>
</dbReference>
<dbReference type="InterPro" id="IPR012341">
    <property type="entry name" value="6hp_glycosidase-like_sf"/>
</dbReference>
<dbReference type="PANTHER" id="PTHR15108">
    <property type="entry name" value="N-ACYLGLUCOSAMINE-2-EPIMERASE"/>
    <property type="match status" value="1"/>
</dbReference>
<protein>
    <submittedName>
        <fullName evidence="3">AGE family epimerase/isomerase</fullName>
    </submittedName>
</protein>
<comment type="caution">
    <text evidence="3">The sequence shown here is derived from an EMBL/GenBank/DDBJ whole genome shotgun (WGS) entry which is preliminary data.</text>
</comment>
<dbReference type="Proteomes" id="UP001224392">
    <property type="component" value="Unassembled WGS sequence"/>
</dbReference>